<dbReference type="InterPro" id="IPR029058">
    <property type="entry name" value="AB_hydrolase_fold"/>
</dbReference>
<dbReference type="Proteomes" id="UP001186944">
    <property type="component" value="Unassembled WGS sequence"/>
</dbReference>
<keyword evidence="5" id="KW-1185">Reference proteome</keyword>
<keyword evidence="2" id="KW-1133">Transmembrane helix</keyword>
<reference evidence="4" key="1">
    <citation type="submission" date="2019-08" db="EMBL/GenBank/DDBJ databases">
        <title>The improved chromosome-level genome for the pearl oyster Pinctada fucata martensii using PacBio sequencing and Hi-C.</title>
        <authorList>
            <person name="Zheng Z."/>
        </authorList>
    </citation>
    <scope>NUCLEOTIDE SEQUENCE</scope>
    <source>
        <strain evidence="4">ZZ-2019</strain>
        <tissue evidence="4">Adductor muscle</tissue>
    </source>
</reference>
<evidence type="ECO:0000259" key="3">
    <source>
        <dbReference type="Pfam" id="PF07859"/>
    </source>
</evidence>
<dbReference type="PANTHER" id="PTHR48081">
    <property type="entry name" value="AB HYDROLASE SUPERFAMILY PROTEIN C4A8.06C"/>
    <property type="match status" value="1"/>
</dbReference>
<keyword evidence="2" id="KW-0812">Transmembrane</keyword>
<accession>A0AA89BPW2</accession>
<organism evidence="4 5">
    <name type="scientific">Pinctada imbricata</name>
    <name type="common">Atlantic pearl-oyster</name>
    <name type="synonym">Pinctada martensii</name>
    <dbReference type="NCBI Taxonomy" id="66713"/>
    <lineage>
        <taxon>Eukaryota</taxon>
        <taxon>Metazoa</taxon>
        <taxon>Spiralia</taxon>
        <taxon>Lophotrochozoa</taxon>
        <taxon>Mollusca</taxon>
        <taxon>Bivalvia</taxon>
        <taxon>Autobranchia</taxon>
        <taxon>Pteriomorphia</taxon>
        <taxon>Pterioida</taxon>
        <taxon>Pterioidea</taxon>
        <taxon>Pteriidae</taxon>
        <taxon>Pinctada</taxon>
    </lineage>
</organism>
<dbReference type="AlphaFoldDB" id="A0AA89BPW2"/>
<protein>
    <recommendedName>
        <fullName evidence="3">Alpha/beta hydrolase fold-3 domain-containing protein</fullName>
    </recommendedName>
</protein>
<dbReference type="SUPFAM" id="SSF53474">
    <property type="entry name" value="alpha/beta-Hydrolases"/>
    <property type="match status" value="2"/>
</dbReference>
<dbReference type="InterPro" id="IPR013094">
    <property type="entry name" value="AB_hydrolase_3"/>
</dbReference>
<dbReference type="GO" id="GO:0004061">
    <property type="term" value="F:arylformamidase activity"/>
    <property type="evidence" value="ECO:0007669"/>
    <property type="project" value="TreeGrafter"/>
</dbReference>
<feature type="domain" description="Alpha/beta hydrolase fold-3" evidence="3">
    <location>
        <begin position="280"/>
        <end position="433"/>
    </location>
</feature>
<proteinExistence type="predicted"/>
<evidence type="ECO:0000313" key="5">
    <source>
        <dbReference type="Proteomes" id="UP001186944"/>
    </source>
</evidence>
<dbReference type="Pfam" id="PF07859">
    <property type="entry name" value="Abhydrolase_3"/>
    <property type="match status" value="1"/>
</dbReference>
<evidence type="ECO:0000313" key="4">
    <source>
        <dbReference type="EMBL" id="KAK3090955.1"/>
    </source>
</evidence>
<feature type="transmembrane region" description="Helical" evidence="2">
    <location>
        <begin position="148"/>
        <end position="173"/>
    </location>
</feature>
<dbReference type="Gene3D" id="3.40.50.1820">
    <property type="entry name" value="alpha/beta hydrolase"/>
    <property type="match status" value="2"/>
</dbReference>
<keyword evidence="1" id="KW-0378">Hydrolase</keyword>
<evidence type="ECO:0000256" key="1">
    <source>
        <dbReference type="ARBA" id="ARBA00022801"/>
    </source>
</evidence>
<keyword evidence="2" id="KW-0472">Membrane</keyword>
<comment type="caution">
    <text evidence="4">The sequence shown here is derived from an EMBL/GenBank/DDBJ whole genome shotgun (WGS) entry which is preliminary data.</text>
</comment>
<dbReference type="PANTHER" id="PTHR48081:SF33">
    <property type="entry name" value="KYNURENINE FORMAMIDASE"/>
    <property type="match status" value="1"/>
</dbReference>
<feature type="transmembrane region" description="Helical" evidence="2">
    <location>
        <begin position="225"/>
        <end position="243"/>
    </location>
</feature>
<name>A0AA89BPW2_PINIB</name>
<dbReference type="EMBL" id="VSWD01000010">
    <property type="protein sequence ID" value="KAK3090955.1"/>
    <property type="molecule type" value="Genomic_DNA"/>
</dbReference>
<feature type="transmembrane region" description="Helical" evidence="2">
    <location>
        <begin position="193"/>
        <end position="213"/>
    </location>
</feature>
<sequence>MERNKSTGYSVVKDIPYNEGPILYELCVTSKQTYLTPKKDESFDRKHTVDLYLPEAKLGADSEPSPLVLFVHGGGWRRGDKDGWRHFISDDINLLVAFIHWVQGLYGNVGEAFARRGIPCAVMSYPLAKLKSPWILLELVTSYLCSTLFLRGLLASMALLLSIVNLLTPFSLYNYIVTLSRIRYLFGSSASSMLTYHLSFTNTVILCVIGVQYRHYRLNKLSSTSILLFSSSLFFVLSSIIFRQHALSTYFWISLLISQGILLVTNLLSNQVSPLDQVTALQRCLARLQSMGEGSRLYDPQAVFLMGHSAGGHLCSLAALNLGQNERYNIKPCHIKGVIAVSAVLQVENMNYNPVNRLYLHPSFGSDPESWQSVCPLNHLKSKANNREVPHFLVVSAQYDFHLTRDAASFSRHLEELHDVDADHVVIPRTNHTSIICNIDKCRNSCHPSLLDVCIRYIGKQMSGT</sequence>
<dbReference type="InterPro" id="IPR050300">
    <property type="entry name" value="GDXG_lipolytic_enzyme"/>
</dbReference>
<gene>
    <name evidence="4" type="ORF">FSP39_016035</name>
</gene>
<evidence type="ECO:0000256" key="2">
    <source>
        <dbReference type="SAM" id="Phobius"/>
    </source>
</evidence>